<dbReference type="PANTHER" id="PTHR21240:SF28">
    <property type="entry name" value="ISO-OROTATE DECARBOXYLASE (EUROFUNG)"/>
    <property type="match status" value="1"/>
</dbReference>
<protein>
    <submittedName>
        <fullName evidence="3">TIM-barrel fold metal-dependent hydrolase</fullName>
    </submittedName>
</protein>
<evidence type="ECO:0000313" key="3">
    <source>
        <dbReference type="EMBL" id="MBP1991968.1"/>
    </source>
</evidence>
<feature type="domain" description="Amidohydrolase-related" evidence="2">
    <location>
        <begin position="323"/>
        <end position="526"/>
    </location>
</feature>
<dbReference type="GO" id="GO:0016787">
    <property type="term" value="F:hydrolase activity"/>
    <property type="evidence" value="ECO:0007669"/>
    <property type="project" value="UniProtKB-KW"/>
</dbReference>
<reference evidence="3 4" key="1">
    <citation type="submission" date="2021-03" db="EMBL/GenBank/DDBJ databases">
        <title>Genomic Encyclopedia of Type Strains, Phase IV (KMG-IV): sequencing the most valuable type-strain genomes for metagenomic binning, comparative biology and taxonomic classification.</title>
        <authorList>
            <person name="Goeker M."/>
        </authorList>
    </citation>
    <scope>NUCLEOTIDE SEQUENCE [LARGE SCALE GENOMIC DNA]</scope>
    <source>
        <strain evidence="3 4">DSM 26048</strain>
    </source>
</reference>
<dbReference type="SUPFAM" id="SSF51556">
    <property type="entry name" value="Metallo-dependent hydrolases"/>
    <property type="match status" value="2"/>
</dbReference>
<dbReference type="RefSeq" id="WP_209972688.1">
    <property type="nucleotide sequence ID" value="NZ_JAGGLB010000011.1"/>
</dbReference>
<evidence type="ECO:0000259" key="2">
    <source>
        <dbReference type="Pfam" id="PF04909"/>
    </source>
</evidence>
<dbReference type="InterPro" id="IPR006680">
    <property type="entry name" value="Amidohydro-rel"/>
</dbReference>
<accession>A0ABS4IWJ8</accession>
<keyword evidence="1" id="KW-0456">Lyase</keyword>
<proteinExistence type="predicted"/>
<feature type="domain" description="Amidohydrolase-related" evidence="2">
    <location>
        <begin position="55"/>
        <end position="248"/>
    </location>
</feature>
<evidence type="ECO:0000313" key="4">
    <source>
        <dbReference type="Proteomes" id="UP001519287"/>
    </source>
</evidence>
<dbReference type="PANTHER" id="PTHR21240">
    <property type="entry name" value="2-AMINO-3-CARBOXYLMUCONATE-6-SEMIALDEHYDE DECARBOXYLASE"/>
    <property type="match status" value="1"/>
</dbReference>
<name>A0ABS4IWJ8_9BACL</name>
<keyword evidence="3" id="KW-0378">Hydrolase</keyword>
<dbReference type="Pfam" id="PF04909">
    <property type="entry name" value="Amidohydro_2"/>
    <property type="match status" value="2"/>
</dbReference>
<dbReference type="Gene3D" id="3.20.20.140">
    <property type="entry name" value="Metal-dependent hydrolases"/>
    <property type="match status" value="2"/>
</dbReference>
<organism evidence="3 4">
    <name type="scientific">Paenibacillus eucommiae</name>
    <dbReference type="NCBI Taxonomy" id="1355755"/>
    <lineage>
        <taxon>Bacteria</taxon>
        <taxon>Bacillati</taxon>
        <taxon>Bacillota</taxon>
        <taxon>Bacilli</taxon>
        <taxon>Bacillales</taxon>
        <taxon>Paenibacillaceae</taxon>
        <taxon>Paenibacillus</taxon>
    </lineage>
</organism>
<evidence type="ECO:0000256" key="1">
    <source>
        <dbReference type="ARBA" id="ARBA00023239"/>
    </source>
</evidence>
<dbReference type="InterPro" id="IPR032466">
    <property type="entry name" value="Metal_Hydrolase"/>
</dbReference>
<comment type="caution">
    <text evidence="3">The sequence shown here is derived from an EMBL/GenBank/DDBJ whole genome shotgun (WGS) entry which is preliminary data.</text>
</comment>
<keyword evidence="4" id="KW-1185">Reference proteome</keyword>
<gene>
    <name evidence="3" type="ORF">J2Z66_003576</name>
</gene>
<dbReference type="EMBL" id="JAGGLB010000011">
    <property type="protein sequence ID" value="MBP1991968.1"/>
    <property type="molecule type" value="Genomic_DNA"/>
</dbReference>
<sequence>MEGLQFFDCNVQVGRMGYKHPLQMWRTEDILAEMERTGIAGALVYHGLSKTHAPMYGNRLLEQELAKSPRLFGCWAVLPEHVGDFMSPDELISEMQLHHIKAAKIFQGSHAFNLDSWTTERLCSALSQAQIPLIMDAQEANYMMNEYEWERVAGLLQRHPDLRVILHNLAWGQERRLFPILDRFANLYVEMSTLQANEFIEYTYQRFGADQLLFGSGMPFKSPGAGRAFIDYARIPDEAKMKIAGGNLSALLGVKPPAAAMPEQDEITARASRGLPILVPVLDSHTHIIEDHAGTGSGWPMIGGDIDPMVELYRSIGISKMSVAPWVGVNGGDTAAGNQIAELARDRYPDEVEAYVRIDPNYGEDVETEARKWHLQKRFKGMKPYYFNERIPYTAKLYEPWWKLGNSLRLYALVDPGQQSDEDYMDQIDTLASLYPEISIFMDHGGRSFDIAVKYAEVAKRHPHVSIQLTYTSVTLGVIEYLTAEVGAEKVLFGTDSSMRDPRPQVGWLAYANLPLEDKKLIFGGNFQKILSRSGL</sequence>
<dbReference type="InterPro" id="IPR032465">
    <property type="entry name" value="ACMSD"/>
</dbReference>
<dbReference type="Proteomes" id="UP001519287">
    <property type="component" value="Unassembled WGS sequence"/>
</dbReference>